<feature type="domain" description="Response regulatory" evidence="4">
    <location>
        <begin position="10"/>
        <end position="122"/>
    </location>
</feature>
<dbReference type="SUPFAM" id="SSF52172">
    <property type="entry name" value="CheY-like"/>
    <property type="match status" value="1"/>
</dbReference>
<dbReference type="PROSITE" id="PS50110">
    <property type="entry name" value="RESPONSE_REGULATORY"/>
    <property type="match status" value="1"/>
</dbReference>
<keyword evidence="1 3" id="KW-0597">Phosphoprotein</keyword>
<dbReference type="PANTHER" id="PTHR44591:SF14">
    <property type="entry name" value="PROTEIN PILG"/>
    <property type="match status" value="1"/>
</dbReference>
<keyword evidence="6" id="KW-1185">Reference proteome</keyword>
<evidence type="ECO:0000259" key="4">
    <source>
        <dbReference type="PROSITE" id="PS50110"/>
    </source>
</evidence>
<evidence type="ECO:0000256" key="2">
    <source>
        <dbReference type="ARBA" id="ARBA00023012"/>
    </source>
</evidence>
<evidence type="ECO:0000256" key="3">
    <source>
        <dbReference type="PROSITE-ProRule" id="PRU00169"/>
    </source>
</evidence>
<protein>
    <submittedName>
        <fullName evidence="5">Response regulator</fullName>
    </submittedName>
</protein>
<evidence type="ECO:0000256" key="1">
    <source>
        <dbReference type="ARBA" id="ARBA00022553"/>
    </source>
</evidence>
<evidence type="ECO:0000313" key="5">
    <source>
        <dbReference type="EMBL" id="MFB2876691.1"/>
    </source>
</evidence>
<sequence>MNISNPVKGKILIADDDDDNRILLSIFIESEGWEVLEAQDGQEALEKAIAEQPNIILLDNRMPKLTGTKVYEKLCEQGMKFPVVLLTAYADIEELANSLGICHYLNKPYDLSHLMAIINKFSEESV</sequence>
<gene>
    <name evidence="5" type="ORF">ACE1CC_07340</name>
</gene>
<proteinExistence type="predicted"/>
<evidence type="ECO:0000313" key="6">
    <source>
        <dbReference type="Proteomes" id="UP001576774"/>
    </source>
</evidence>
<dbReference type="CDD" id="cd00156">
    <property type="entry name" value="REC"/>
    <property type="match status" value="1"/>
</dbReference>
<accession>A0ABV4X1N2</accession>
<organism evidence="5 6">
    <name type="scientific">Floridaenema aerugineum BLCC-F46</name>
    <dbReference type="NCBI Taxonomy" id="3153654"/>
    <lineage>
        <taxon>Bacteria</taxon>
        <taxon>Bacillati</taxon>
        <taxon>Cyanobacteriota</taxon>
        <taxon>Cyanophyceae</taxon>
        <taxon>Oscillatoriophycideae</taxon>
        <taxon>Aerosakkonematales</taxon>
        <taxon>Aerosakkonemataceae</taxon>
        <taxon>Floridanema</taxon>
        <taxon>Floridanema aerugineum</taxon>
    </lineage>
</organism>
<dbReference type="Proteomes" id="UP001576774">
    <property type="component" value="Unassembled WGS sequence"/>
</dbReference>
<dbReference type="Gene3D" id="3.40.50.2300">
    <property type="match status" value="1"/>
</dbReference>
<dbReference type="InterPro" id="IPR050595">
    <property type="entry name" value="Bact_response_regulator"/>
</dbReference>
<dbReference type="RefSeq" id="WP_413269816.1">
    <property type="nucleotide sequence ID" value="NZ_JBHFNQ010000060.1"/>
</dbReference>
<reference evidence="5 6" key="1">
    <citation type="submission" date="2024-09" db="EMBL/GenBank/DDBJ databases">
        <title>Floridaenema gen nov. (Aerosakkonemataceae, Aerosakkonematales ord. nov., Cyanobacteria) from benthic tropical and subtropical fresh waters, with the description of four new species.</title>
        <authorList>
            <person name="Moretto J.A."/>
            <person name="Berthold D.E."/>
            <person name="Lefler F.W."/>
            <person name="Huang I.-S."/>
            <person name="Laughinghouse H. IV."/>
        </authorList>
    </citation>
    <scope>NUCLEOTIDE SEQUENCE [LARGE SCALE GENOMIC DNA]</scope>
    <source>
        <strain evidence="5 6">BLCC-F46</strain>
    </source>
</reference>
<dbReference type="InterPro" id="IPR001789">
    <property type="entry name" value="Sig_transdc_resp-reg_receiver"/>
</dbReference>
<name>A0ABV4X1N2_9CYAN</name>
<keyword evidence="2" id="KW-0902">Two-component regulatory system</keyword>
<dbReference type="PANTHER" id="PTHR44591">
    <property type="entry name" value="STRESS RESPONSE REGULATOR PROTEIN 1"/>
    <property type="match status" value="1"/>
</dbReference>
<dbReference type="SMART" id="SM00448">
    <property type="entry name" value="REC"/>
    <property type="match status" value="1"/>
</dbReference>
<dbReference type="EMBL" id="JBHFNQ010000060">
    <property type="protein sequence ID" value="MFB2876691.1"/>
    <property type="molecule type" value="Genomic_DNA"/>
</dbReference>
<dbReference type="InterPro" id="IPR011006">
    <property type="entry name" value="CheY-like_superfamily"/>
</dbReference>
<dbReference type="Pfam" id="PF00072">
    <property type="entry name" value="Response_reg"/>
    <property type="match status" value="1"/>
</dbReference>
<feature type="modified residue" description="4-aspartylphosphate" evidence="3">
    <location>
        <position position="59"/>
    </location>
</feature>
<comment type="caution">
    <text evidence="5">The sequence shown here is derived from an EMBL/GenBank/DDBJ whole genome shotgun (WGS) entry which is preliminary data.</text>
</comment>